<dbReference type="Gene3D" id="2.30.42.10">
    <property type="match status" value="1"/>
</dbReference>
<dbReference type="AlphaFoldDB" id="A0A1M5JZD4"/>
<dbReference type="STRING" id="1121321.SAMN04488530_10276"/>
<accession>A0A1M5JZD4</accession>
<keyword evidence="4" id="KW-1185">Reference proteome</keyword>
<dbReference type="RefSeq" id="WP_073123485.1">
    <property type="nucleotide sequence ID" value="NZ_BAABCH010000028.1"/>
</dbReference>
<dbReference type="Proteomes" id="UP000243255">
    <property type="component" value="Unassembled WGS sequence"/>
</dbReference>
<feature type="transmembrane region" description="Helical" evidence="1">
    <location>
        <begin position="9"/>
        <end position="27"/>
    </location>
</feature>
<gene>
    <name evidence="3" type="ORF">SAMN04488530_10276</name>
</gene>
<dbReference type="SUPFAM" id="SSF50156">
    <property type="entry name" value="PDZ domain-like"/>
    <property type="match status" value="1"/>
</dbReference>
<name>A0A1M5JZD4_9FIRM</name>
<keyword evidence="1" id="KW-1133">Transmembrane helix</keyword>
<sequence>MKNKSGSKLYMIIFLVLIVTLGIGVGYKRNLATQVLKVSDEKKYVYPLGNLVGIKAKTDGALVIGYEEDDIQYIGGLQIGDNIVEVEDKRINSSQDITKMLNNLKKKEIKVTFERDGEYKTDTVQTKYENGTYRLGLWARDKISGIGTMTFYDPFQSGFRAIGHSITDSETEKLLKIKEGKIYNPASVEIKRSSNNLVGKIKADFEESECIGNFKDNNTFGISGSFNSERREGLSLVEVGKFEDIKLGKAIILFEDKNRNITAYNIRIKSMEKDKSSNKNMIIEVVDEKLLEYTGGIVQGMSGAPIIQNNKIIGAITHVFKNNPKKGYGIYIGEMIE</sequence>
<proteinExistence type="predicted"/>
<protein>
    <submittedName>
        <fullName evidence="3">SpoIVB peptidase. Serine peptidase. MEROPS family S55</fullName>
    </submittedName>
</protein>
<dbReference type="EMBL" id="FQWX01000002">
    <property type="protein sequence ID" value="SHG45921.1"/>
    <property type="molecule type" value="Genomic_DNA"/>
</dbReference>
<dbReference type="InterPro" id="IPR008763">
    <property type="entry name" value="Peptidase_S55"/>
</dbReference>
<reference evidence="4" key="1">
    <citation type="submission" date="2016-11" db="EMBL/GenBank/DDBJ databases">
        <authorList>
            <person name="Varghese N."/>
            <person name="Submissions S."/>
        </authorList>
    </citation>
    <scope>NUCLEOTIDE SEQUENCE [LARGE SCALE GENOMIC DNA]</scope>
    <source>
        <strain evidence="4">DSM 2635</strain>
    </source>
</reference>
<dbReference type="OrthoDB" id="9765242at2"/>
<evidence type="ECO:0000256" key="1">
    <source>
        <dbReference type="SAM" id="Phobius"/>
    </source>
</evidence>
<dbReference type="InterPro" id="IPR036034">
    <property type="entry name" value="PDZ_sf"/>
</dbReference>
<evidence type="ECO:0000313" key="3">
    <source>
        <dbReference type="EMBL" id="SHG45921.1"/>
    </source>
</evidence>
<keyword evidence="1" id="KW-0472">Membrane</keyword>
<evidence type="ECO:0000259" key="2">
    <source>
        <dbReference type="PROSITE" id="PS51494"/>
    </source>
</evidence>
<dbReference type="Pfam" id="PF05580">
    <property type="entry name" value="Peptidase_S55"/>
    <property type="match status" value="1"/>
</dbReference>
<dbReference type="PROSITE" id="PS51494">
    <property type="entry name" value="SPOIVB"/>
    <property type="match status" value="1"/>
</dbReference>
<evidence type="ECO:0000313" key="4">
    <source>
        <dbReference type="Proteomes" id="UP000243255"/>
    </source>
</evidence>
<feature type="domain" description="Peptidase S55" evidence="2">
    <location>
        <begin position="117"/>
        <end position="337"/>
    </location>
</feature>
<organism evidence="3 4">
    <name type="scientific">Asaccharospora irregularis DSM 2635</name>
    <dbReference type="NCBI Taxonomy" id="1121321"/>
    <lineage>
        <taxon>Bacteria</taxon>
        <taxon>Bacillati</taxon>
        <taxon>Bacillota</taxon>
        <taxon>Clostridia</taxon>
        <taxon>Peptostreptococcales</taxon>
        <taxon>Peptostreptococcaceae</taxon>
        <taxon>Asaccharospora</taxon>
    </lineage>
</organism>
<keyword evidence="1" id="KW-0812">Transmembrane</keyword>